<evidence type="ECO:0000313" key="2">
    <source>
        <dbReference type="Proteomes" id="UP001404956"/>
    </source>
</evidence>
<gene>
    <name evidence="1" type="ORF">Dalu01_02559</name>
</gene>
<reference evidence="1 2" key="1">
    <citation type="submission" date="2024-02" db="EMBL/GenBank/DDBJ databases">
        <title>Deinococcus aluminii NBRC 112889.</title>
        <authorList>
            <person name="Ichikawa N."/>
            <person name="Katano-Makiyama Y."/>
            <person name="Hidaka K."/>
        </authorList>
    </citation>
    <scope>NUCLEOTIDE SEQUENCE [LARGE SCALE GENOMIC DNA]</scope>
    <source>
        <strain evidence="1 2">NBRC 112889</strain>
    </source>
</reference>
<protein>
    <submittedName>
        <fullName evidence="1">Uncharacterized protein</fullName>
    </submittedName>
</protein>
<name>A0ABP9XFL3_9DEIO</name>
<sequence>MSRARRGRPNLLLTLRAFRFRPGGLTEQALQLVFDYTEATFRPAVRCACQNANVPYSPPSRLRLAGLRDHGEQLTRRHTGFLGQYAFEQAKRIAQSLETEE</sequence>
<dbReference type="EMBL" id="BAABRV010000006">
    <property type="protein sequence ID" value="GAA5534151.1"/>
    <property type="molecule type" value="Genomic_DNA"/>
</dbReference>
<evidence type="ECO:0000313" key="1">
    <source>
        <dbReference type="EMBL" id="GAA5534151.1"/>
    </source>
</evidence>
<comment type="caution">
    <text evidence="1">The sequence shown here is derived from an EMBL/GenBank/DDBJ whole genome shotgun (WGS) entry which is preliminary data.</text>
</comment>
<dbReference type="Proteomes" id="UP001404956">
    <property type="component" value="Unassembled WGS sequence"/>
</dbReference>
<proteinExistence type="predicted"/>
<dbReference type="RefSeq" id="WP_345455232.1">
    <property type="nucleotide sequence ID" value="NZ_BAABRV010000006.1"/>
</dbReference>
<organism evidence="1 2">
    <name type="scientific">Deinococcus aluminii</name>
    <dbReference type="NCBI Taxonomy" id="1656885"/>
    <lineage>
        <taxon>Bacteria</taxon>
        <taxon>Thermotogati</taxon>
        <taxon>Deinococcota</taxon>
        <taxon>Deinococci</taxon>
        <taxon>Deinococcales</taxon>
        <taxon>Deinococcaceae</taxon>
        <taxon>Deinococcus</taxon>
    </lineage>
</organism>
<keyword evidence="2" id="KW-1185">Reference proteome</keyword>
<accession>A0ABP9XFL3</accession>